<proteinExistence type="predicted"/>
<protein>
    <recommendedName>
        <fullName evidence="3">Phage portal protein</fullName>
    </recommendedName>
</protein>
<evidence type="ECO:0000313" key="2">
    <source>
        <dbReference type="Proteomes" id="UP000095649"/>
    </source>
</evidence>
<name>A0A173SG78_9FIRM</name>
<dbReference type="RefSeq" id="WP_055185606.1">
    <property type="nucleotide sequence ID" value="NZ_CYXN01000005.1"/>
</dbReference>
<dbReference type="Proteomes" id="UP000095649">
    <property type="component" value="Unassembled WGS sequence"/>
</dbReference>
<sequence length="594" mass="65441">MEDTRAEALPIGAAEAAAALQTLQRYKAGKAALDKRLIDNELWFRMGHWKNYHDPLMPGKAQPSSGWLFNSIANKHADAMDNYPEPMVLPRAADDQTTAQALSSVLPVVLEQADYEQVYSDVWWRKLKQGTGVTGIFWDPAARGGLGDIAVRSVNLLMLYWEPGVQDIQDSPDLFHLSLEDTARLTAQYPQLAGHAAGVVDVPRYIHEDGQTTANKSVVVDWYYKRPDENGKLRLHYCKLCNGVVLYASQNDPALAARGLYDHGKYPFVFDPLFVEEDSPAGFGYIDVMKDCQNAIDRMNHAMDENVLLASRQRYVLSDTAGVNEEELADLSRDIVHVVGRLNEDSFRPLQTAGLQGNSLSYRNSRIEELKEISGNRDLTQGGTTGGVTAASAIAALQEAGSKLSRDMLKSAYRAFAKQCYLIIELMRQFYDEQRVFRIIGQRGESEFVPFSAQGLRAKPVPAVGGVELGSREPVFDIVVSAAKKSTFSRLSQNETAKECYKLGFFDPANADAALAALEMMDFEGVEKVRARVRQNGTLAQQLLQLQGQMARLSAALAQQPGGIQTAQDTASLTAQLPVAAAARAMNWNGKEVK</sequence>
<evidence type="ECO:0008006" key="3">
    <source>
        <dbReference type="Google" id="ProtNLM"/>
    </source>
</evidence>
<dbReference type="AlphaFoldDB" id="A0A173SG78"/>
<organism evidence="1 2">
    <name type="scientific">Faecalibacterium prausnitzii</name>
    <dbReference type="NCBI Taxonomy" id="853"/>
    <lineage>
        <taxon>Bacteria</taxon>
        <taxon>Bacillati</taxon>
        <taxon>Bacillota</taxon>
        <taxon>Clostridia</taxon>
        <taxon>Eubacteriales</taxon>
        <taxon>Oscillospiraceae</taxon>
        <taxon>Faecalibacterium</taxon>
    </lineage>
</organism>
<dbReference type="InterPro" id="IPR032427">
    <property type="entry name" value="P22_portal"/>
</dbReference>
<dbReference type="Pfam" id="PF16510">
    <property type="entry name" value="P22_portal"/>
    <property type="match status" value="1"/>
</dbReference>
<gene>
    <name evidence="1" type="ORF">ERS852582_01010</name>
</gene>
<accession>A0A173SG78</accession>
<dbReference type="OrthoDB" id="1951004at2"/>
<dbReference type="EMBL" id="CYXN01000005">
    <property type="protein sequence ID" value="CUM89331.1"/>
    <property type="molecule type" value="Genomic_DNA"/>
</dbReference>
<evidence type="ECO:0000313" key="1">
    <source>
        <dbReference type="EMBL" id="CUM89331.1"/>
    </source>
</evidence>
<reference evidence="1 2" key="1">
    <citation type="submission" date="2015-09" db="EMBL/GenBank/DDBJ databases">
        <authorList>
            <consortium name="Pathogen Informatics"/>
        </authorList>
    </citation>
    <scope>NUCLEOTIDE SEQUENCE [LARGE SCALE GENOMIC DNA]</scope>
    <source>
        <strain evidence="1 2">2789STDY5834970</strain>
    </source>
</reference>